<dbReference type="NCBIfam" id="NF003950">
    <property type="entry name" value="PRK05450.1-3"/>
    <property type="match status" value="1"/>
</dbReference>
<dbReference type="GO" id="GO:0016020">
    <property type="term" value="C:membrane"/>
    <property type="evidence" value="ECO:0007669"/>
    <property type="project" value="UniProtKB-SubCell"/>
</dbReference>
<dbReference type="InterPro" id="IPR004528">
    <property type="entry name" value="KdsB"/>
</dbReference>
<sequence length="249" mass="27527">MSFTVVIPARYGSSRFPGKPLALIDGKPMIQHVVERAKEAGADNVIVATDDERIQNVVLGFAQVCMTSVNHQSGTERIAEVVEKEGIASSTIVVNVQGDEPFIPAENIRQVADNLANAPQCQMATLSTPIESVEDVFNPNIVKVLVNEKGESIYFSRSPIPFERDHMMANPQSANTSLYKRHIGIYAYRAEYIKQYVAYAPSSLEQIESLEQLRAIWYGDKIHCEVAIAPPPVGIDTPEDLERLLKTIS</sequence>
<dbReference type="GO" id="GO:0008690">
    <property type="term" value="F:3-deoxy-manno-octulosonate cytidylyltransferase activity"/>
    <property type="evidence" value="ECO:0007669"/>
    <property type="project" value="UniProtKB-UniRule"/>
</dbReference>
<dbReference type="Gene3D" id="3.90.550.10">
    <property type="entry name" value="Spore Coat Polysaccharide Biosynthesis Protein SpsA, Chain A"/>
    <property type="match status" value="1"/>
</dbReference>
<name>A0A0B3YEU3_9ALTE</name>
<evidence type="ECO:0000256" key="1">
    <source>
        <dbReference type="ARBA" id="ARBA00004370"/>
    </source>
</evidence>
<evidence type="ECO:0000256" key="2">
    <source>
        <dbReference type="ARBA" id="ARBA00022679"/>
    </source>
</evidence>
<keyword evidence="5" id="KW-0963">Cytoplasm</keyword>
<evidence type="ECO:0000256" key="3">
    <source>
        <dbReference type="ARBA" id="ARBA00022695"/>
    </source>
</evidence>
<dbReference type="GO" id="GO:0033468">
    <property type="term" value="P:CMP-keto-3-deoxy-D-manno-octulosonic acid biosynthetic process"/>
    <property type="evidence" value="ECO:0007669"/>
    <property type="project" value="UniProtKB-UniRule"/>
</dbReference>
<evidence type="ECO:0000256" key="4">
    <source>
        <dbReference type="ARBA" id="ARBA00022985"/>
    </source>
</evidence>
<accession>A0A0B3YEU3</accession>
<protein>
    <recommendedName>
        <fullName evidence="5">3-deoxy-manno-octulosonate cytidylyltransferase</fullName>
        <ecNumber evidence="5">2.7.7.38</ecNumber>
    </recommendedName>
    <alternativeName>
        <fullName evidence="5">CMP-2-keto-3-deoxyoctulosonic acid synthase</fullName>
        <shortName evidence="5">CKS</shortName>
        <shortName evidence="5">CMP-KDO synthase</shortName>
    </alternativeName>
</protein>
<dbReference type="InterPro" id="IPR003329">
    <property type="entry name" value="Cytidylyl_trans"/>
</dbReference>
<comment type="similarity">
    <text evidence="5">Belongs to the KdsB family.</text>
</comment>
<comment type="function">
    <text evidence="5">Activates KDO (a required 8-carbon sugar) for incorporation into bacterial lipopolysaccharide in Gram-negative bacteria.</text>
</comment>
<comment type="subcellular location">
    <subcellularLocation>
        <location evidence="5">Cytoplasm</location>
    </subcellularLocation>
    <subcellularLocation>
        <location evidence="1">Membrane</location>
    </subcellularLocation>
</comment>
<organism evidence="6 7">
    <name type="scientific">Alteromonas marina</name>
    <dbReference type="NCBI Taxonomy" id="203795"/>
    <lineage>
        <taxon>Bacteria</taxon>
        <taxon>Pseudomonadati</taxon>
        <taxon>Pseudomonadota</taxon>
        <taxon>Gammaproteobacteria</taxon>
        <taxon>Alteromonadales</taxon>
        <taxon>Alteromonadaceae</taxon>
        <taxon>Alteromonas/Salinimonas group</taxon>
        <taxon>Alteromonas</taxon>
    </lineage>
</organism>
<dbReference type="OrthoDB" id="9815559at2"/>
<evidence type="ECO:0000256" key="5">
    <source>
        <dbReference type="HAMAP-Rule" id="MF_00057"/>
    </source>
</evidence>
<comment type="pathway">
    <text evidence="5">Nucleotide-sugar biosynthesis; CMP-3-deoxy-D-manno-octulosonate biosynthesis; CMP-3-deoxy-D-manno-octulosonate from 3-deoxy-D-manno-octulosonate and CTP: step 1/1.</text>
</comment>
<dbReference type="NCBIfam" id="TIGR00466">
    <property type="entry name" value="kdsB"/>
    <property type="match status" value="1"/>
</dbReference>
<dbReference type="NCBIfam" id="NF003952">
    <property type="entry name" value="PRK05450.1-5"/>
    <property type="match status" value="1"/>
</dbReference>
<dbReference type="EC" id="2.7.7.38" evidence="5"/>
<evidence type="ECO:0000313" key="6">
    <source>
        <dbReference type="EMBL" id="KHT52455.1"/>
    </source>
</evidence>
<comment type="caution">
    <text evidence="6">The sequence shown here is derived from an EMBL/GenBank/DDBJ whole genome shotgun (WGS) entry which is preliminary data.</text>
</comment>
<dbReference type="SUPFAM" id="SSF53448">
    <property type="entry name" value="Nucleotide-diphospho-sugar transferases"/>
    <property type="match status" value="1"/>
</dbReference>
<dbReference type="GO" id="GO:0005829">
    <property type="term" value="C:cytosol"/>
    <property type="evidence" value="ECO:0007669"/>
    <property type="project" value="TreeGrafter"/>
</dbReference>
<dbReference type="GO" id="GO:0009103">
    <property type="term" value="P:lipopolysaccharide biosynthetic process"/>
    <property type="evidence" value="ECO:0007669"/>
    <property type="project" value="UniProtKB-UniRule"/>
</dbReference>
<gene>
    <name evidence="5" type="primary">kdsB</name>
    <name evidence="6" type="ORF">RJ41_10835</name>
</gene>
<dbReference type="PANTHER" id="PTHR42866">
    <property type="entry name" value="3-DEOXY-MANNO-OCTULOSONATE CYTIDYLYLTRANSFERASE"/>
    <property type="match status" value="1"/>
</dbReference>
<dbReference type="InterPro" id="IPR029044">
    <property type="entry name" value="Nucleotide-diphossugar_trans"/>
</dbReference>
<dbReference type="NCBIfam" id="NF009905">
    <property type="entry name" value="PRK13368.1"/>
    <property type="match status" value="1"/>
</dbReference>
<dbReference type="AlphaFoldDB" id="A0A0B3YEU3"/>
<keyword evidence="7" id="KW-1185">Reference proteome</keyword>
<dbReference type="FunFam" id="3.90.550.10:FF:000011">
    <property type="entry name" value="3-deoxy-manno-octulosonate cytidylyltransferase"/>
    <property type="match status" value="1"/>
</dbReference>
<keyword evidence="4 5" id="KW-0448">Lipopolysaccharide biosynthesis</keyword>
<dbReference type="UniPathway" id="UPA00358">
    <property type="reaction ID" value="UER00476"/>
</dbReference>
<keyword evidence="2 5" id="KW-0808">Transferase</keyword>
<dbReference type="PANTHER" id="PTHR42866:SF2">
    <property type="entry name" value="3-DEOXY-MANNO-OCTULOSONATE CYTIDYLYLTRANSFERASE, MITOCHONDRIAL"/>
    <property type="match status" value="1"/>
</dbReference>
<dbReference type="CDD" id="cd02517">
    <property type="entry name" value="CMP-KDO-Synthetase"/>
    <property type="match status" value="1"/>
</dbReference>
<reference evidence="6 7" key="1">
    <citation type="submission" date="2014-12" db="EMBL/GenBank/DDBJ databases">
        <title>Genome sequencing of Alteromonas marina AD001.</title>
        <authorList>
            <person name="Adrian T.G.S."/>
            <person name="Chan K.G."/>
        </authorList>
    </citation>
    <scope>NUCLEOTIDE SEQUENCE [LARGE SCALE GENOMIC DNA]</scope>
    <source>
        <strain evidence="6 7">AD001</strain>
    </source>
</reference>
<comment type="catalytic activity">
    <reaction evidence="5">
        <text>3-deoxy-alpha-D-manno-oct-2-ulosonate + CTP = CMP-3-deoxy-beta-D-manno-octulosonate + diphosphate</text>
        <dbReference type="Rhea" id="RHEA:23448"/>
        <dbReference type="ChEBI" id="CHEBI:33019"/>
        <dbReference type="ChEBI" id="CHEBI:37563"/>
        <dbReference type="ChEBI" id="CHEBI:85986"/>
        <dbReference type="ChEBI" id="CHEBI:85987"/>
        <dbReference type="EC" id="2.7.7.38"/>
    </reaction>
</comment>
<proteinExistence type="inferred from homology"/>
<dbReference type="RefSeq" id="WP_039220441.1">
    <property type="nucleotide sequence ID" value="NZ_JWLW01000017.1"/>
</dbReference>
<dbReference type="Proteomes" id="UP000031197">
    <property type="component" value="Unassembled WGS sequence"/>
</dbReference>
<keyword evidence="3 5" id="KW-0548">Nucleotidyltransferase</keyword>
<dbReference type="Pfam" id="PF02348">
    <property type="entry name" value="CTP_transf_3"/>
    <property type="match status" value="1"/>
</dbReference>
<dbReference type="HAMAP" id="MF_00057">
    <property type="entry name" value="KdsB"/>
    <property type="match status" value="1"/>
</dbReference>
<evidence type="ECO:0000313" key="7">
    <source>
        <dbReference type="Proteomes" id="UP000031197"/>
    </source>
</evidence>
<dbReference type="EMBL" id="JWLW01000017">
    <property type="protein sequence ID" value="KHT52455.1"/>
    <property type="molecule type" value="Genomic_DNA"/>
</dbReference>